<dbReference type="GO" id="GO:0006777">
    <property type="term" value="P:Mo-molybdopterin cofactor biosynthetic process"/>
    <property type="evidence" value="ECO:0007669"/>
    <property type="project" value="UniProtKB-KW"/>
</dbReference>
<dbReference type="InterPro" id="IPR029044">
    <property type="entry name" value="Nucleotide-diphossugar_trans"/>
</dbReference>
<gene>
    <name evidence="9" type="ORF">METZ01_LOCUS68854</name>
</gene>
<dbReference type="HAMAP" id="MF_00316">
    <property type="entry name" value="MobA"/>
    <property type="match status" value="1"/>
</dbReference>
<proteinExistence type="inferred from homology"/>
<evidence type="ECO:0000259" key="8">
    <source>
        <dbReference type="Pfam" id="PF12804"/>
    </source>
</evidence>
<evidence type="ECO:0000256" key="5">
    <source>
        <dbReference type="ARBA" id="ARBA00022842"/>
    </source>
</evidence>
<keyword evidence="1" id="KW-0963">Cytoplasm</keyword>
<evidence type="ECO:0000256" key="2">
    <source>
        <dbReference type="ARBA" id="ARBA00022679"/>
    </source>
</evidence>
<keyword evidence="6" id="KW-0342">GTP-binding</keyword>
<dbReference type="PANTHER" id="PTHR19136:SF81">
    <property type="entry name" value="MOLYBDENUM COFACTOR GUANYLYLTRANSFERASE"/>
    <property type="match status" value="1"/>
</dbReference>
<dbReference type="SUPFAM" id="SSF53448">
    <property type="entry name" value="Nucleotide-diphospho-sugar transferases"/>
    <property type="match status" value="1"/>
</dbReference>
<dbReference type="AlphaFoldDB" id="A0A381TIX2"/>
<evidence type="ECO:0000313" key="9">
    <source>
        <dbReference type="EMBL" id="SVA16000.1"/>
    </source>
</evidence>
<dbReference type="Pfam" id="PF12804">
    <property type="entry name" value="NTP_transf_3"/>
    <property type="match status" value="1"/>
</dbReference>
<dbReference type="InterPro" id="IPR013482">
    <property type="entry name" value="Molybde_CF_guanTrfase"/>
</dbReference>
<keyword evidence="2" id="KW-0808">Transferase</keyword>
<keyword evidence="5" id="KW-0460">Magnesium</keyword>
<evidence type="ECO:0000256" key="6">
    <source>
        <dbReference type="ARBA" id="ARBA00023134"/>
    </source>
</evidence>
<evidence type="ECO:0000256" key="7">
    <source>
        <dbReference type="ARBA" id="ARBA00023150"/>
    </source>
</evidence>
<evidence type="ECO:0000256" key="4">
    <source>
        <dbReference type="ARBA" id="ARBA00022741"/>
    </source>
</evidence>
<name>A0A381TIX2_9ZZZZ</name>
<dbReference type="GO" id="GO:0016779">
    <property type="term" value="F:nucleotidyltransferase activity"/>
    <property type="evidence" value="ECO:0007669"/>
    <property type="project" value="UniProtKB-ARBA"/>
</dbReference>
<reference evidence="9" key="1">
    <citation type="submission" date="2018-05" db="EMBL/GenBank/DDBJ databases">
        <authorList>
            <person name="Lanie J.A."/>
            <person name="Ng W.-L."/>
            <person name="Kazmierczak K.M."/>
            <person name="Andrzejewski T.M."/>
            <person name="Davidsen T.M."/>
            <person name="Wayne K.J."/>
            <person name="Tettelin H."/>
            <person name="Glass J.I."/>
            <person name="Rusch D."/>
            <person name="Podicherti R."/>
            <person name="Tsui H.-C.T."/>
            <person name="Winkler M.E."/>
        </authorList>
    </citation>
    <scope>NUCLEOTIDE SEQUENCE</scope>
</reference>
<dbReference type="GO" id="GO:0005525">
    <property type="term" value="F:GTP binding"/>
    <property type="evidence" value="ECO:0007669"/>
    <property type="project" value="UniProtKB-KW"/>
</dbReference>
<feature type="domain" description="MobA-like NTP transferase" evidence="8">
    <location>
        <begin position="11"/>
        <end position="164"/>
    </location>
</feature>
<keyword evidence="3" id="KW-0479">Metal-binding</keyword>
<evidence type="ECO:0000256" key="1">
    <source>
        <dbReference type="ARBA" id="ARBA00022490"/>
    </source>
</evidence>
<organism evidence="9">
    <name type="scientific">marine metagenome</name>
    <dbReference type="NCBI Taxonomy" id="408172"/>
    <lineage>
        <taxon>unclassified sequences</taxon>
        <taxon>metagenomes</taxon>
        <taxon>ecological metagenomes</taxon>
    </lineage>
</organism>
<dbReference type="PANTHER" id="PTHR19136">
    <property type="entry name" value="MOLYBDENUM COFACTOR GUANYLYLTRANSFERASE"/>
    <property type="match status" value="1"/>
</dbReference>
<feature type="non-terminal residue" evidence="9">
    <location>
        <position position="1"/>
    </location>
</feature>
<sequence>VTPPAERIFGAMLAGGESCRFGEPKVLAPLSGAPMASWGLGVLEAAGLTVGVISDEEGVEAALGLRARPDLEAGLGPIGGLWTALQWASERGDDGVLLLGCDMPLVNEALVRAILDWDDAAPAVVPVGPEGPEPLCALYRSTCAAEVERRLHSDDRSLRGLAKALGAAFIGEDAVARVADAQTTFLNVNTVRERDRAEALLEARGLRASASP</sequence>
<protein>
    <recommendedName>
        <fullName evidence="8">MobA-like NTP transferase domain-containing protein</fullName>
    </recommendedName>
</protein>
<dbReference type="GO" id="GO:0046872">
    <property type="term" value="F:metal ion binding"/>
    <property type="evidence" value="ECO:0007669"/>
    <property type="project" value="UniProtKB-KW"/>
</dbReference>
<dbReference type="EMBL" id="UINC01004666">
    <property type="protein sequence ID" value="SVA16000.1"/>
    <property type="molecule type" value="Genomic_DNA"/>
</dbReference>
<accession>A0A381TIX2</accession>
<dbReference type="Gene3D" id="3.90.550.10">
    <property type="entry name" value="Spore Coat Polysaccharide Biosynthesis Protein SpsA, Chain A"/>
    <property type="match status" value="1"/>
</dbReference>
<keyword evidence="4" id="KW-0547">Nucleotide-binding</keyword>
<dbReference type="InterPro" id="IPR025877">
    <property type="entry name" value="MobA-like_NTP_Trfase"/>
</dbReference>
<dbReference type="CDD" id="cd02503">
    <property type="entry name" value="MobA"/>
    <property type="match status" value="1"/>
</dbReference>
<evidence type="ECO:0000256" key="3">
    <source>
        <dbReference type="ARBA" id="ARBA00022723"/>
    </source>
</evidence>
<keyword evidence="7" id="KW-0501">Molybdenum cofactor biosynthesis</keyword>